<feature type="compositionally biased region" description="Basic and acidic residues" evidence="2">
    <location>
        <begin position="1"/>
        <end position="19"/>
    </location>
</feature>
<keyword evidence="1" id="KW-0479">Metal-binding</keyword>
<accession>A0A0V1J770</accession>
<evidence type="ECO:0000313" key="5">
    <source>
        <dbReference type="Proteomes" id="UP000054805"/>
    </source>
</evidence>
<evidence type="ECO:0000256" key="2">
    <source>
        <dbReference type="SAM" id="MobiDB-lite"/>
    </source>
</evidence>
<organism evidence="4 5">
    <name type="scientific">Trichinella pseudospiralis</name>
    <name type="common">Parasitic roundworm</name>
    <dbReference type="NCBI Taxonomy" id="6337"/>
    <lineage>
        <taxon>Eukaryota</taxon>
        <taxon>Metazoa</taxon>
        <taxon>Ecdysozoa</taxon>
        <taxon>Nematoda</taxon>
        <taxon>Enoplea</taxon>
        <taxon>Dorylaimia</taxon>
        <taxon>Trichinellida</taxon>
        <taxon>Trichinellidae</taxon>
        <taxon>Trichinella</taxon>
    </lineage>
</organism>
<dbReference type="InterPro" id="IPR036875">
    <property type="entry name" value="Znf_CCHC_sf"/>
</dbReference>
<dbReference type="Gene3D" id="4.10.60.10">
    <property type="entry name" value="Zinc finger, CCHC-type"/>
    <property type="match status" value="1"/>
</dbReference>
<dbReference type="SUPFAM" id="SSF57756">
    <property type="entry name" value="Retrovirus zinc finger-like domains"/>
    <property type="match status" value="1"/>
</dbReference>
<dbReference type="InterPro" id="IPR001878">
    <property type="entry name" value="Znf_CCHC"/>
</dbReference>
<name>A0A0V1J770_TRIPS</name>
<gene>
    <name evidence="4" type="ORF">T4B_1521</name>
</gene>
<proteinExistence type="predicted"/>
<dbReference type="Proteomes" id="UP000054805">
    <property type="component" value="Unassembled WGS sequence"/>
</dbReference>
<dbReference type="EMBL" id="JYDS01000031">
    <property type="protein sequence ID" value="KRZ30798.1"/>
    <property type="molecule type" value="Genomic_DNA"/>
</dbReference>
<sequence length="482" mass="52812">MTTRRRDRDFESEQLRSEGGRTGVEAEAEQRTPPGGLLQWGPAWEMTLRGVRTAGYGLLPAFSPVIDPIEWLDTVEDFFLVNDVPSARQASEASSDVASWTPTTTTSLRSSLRYASVDYASERTSRSETLLAKWLKKLRLWEPATLTKARQLTERLVEIEEEIKEGRRRAVNEDATENGGLDKAVDSLARGLEKMEAAQDRPSRLRSTRRPTECFECGDLGHFRRDCPQLRTRTLPARPLNSGIRDRRLLAMMELKAGHATSVVGKLNGLEIPLFLDSGAVVSVVPLSTWQKFSGGEHLEATGGSTFSATGKGCASAARERCRYRDPDKLIDWQARKMTMTDGSKVRIEHDPSRAGQPSIGCAVVAKPQSGGLTWGPVSMGRRIGHVPWWTERSVPLGIRGSCAAFSENLARRDRPCTNEPCKALHRDRRGPAGEAATPSPSSNPAGGAGPKPLSRPLHVGANFASWGGNRSRAFGRICTNG</sequence>
<keyword evidence="5" id="KW-1185">Reference proteome</keyword>
<dbReference type="Pfam" id="PF00098">
    <property type="entry name" value="zf-CCHC"/>
    <property type="match status" value="1"/>
</dbReference>
<feature type="region of interest" description="Disordered" evidence="2">
    <location>
        <begin position="1"/>
        <end position="37"/>
    </location>
</feature>
<reference evidence="4 5" key="1">
    <citation type="submission" date="2015-01" db="EMBL/GenBank/DDBJ databases">
        <title>Evolution of Trichinella species and genotypes.</title>
        <authorList>
            <person name="Korhonen P.K."/>
            <person name="Edoardo P."/>
            <person name="Giuseppe L.R."/>
            <person name="Gasser R.B."/>
        </authorList>
    </citation>
    <scope>NUCLEOTIDE SEQUENCE [LARGE SCALE GENOMIC DNA]</scope>
    <source>
        <strain evidence="4">ISS588</strain>
    </source>
</reference>
<protein>
    <recommendedName>
        <fullName evidence="3">CCHC-type domain-containing protein</fullName>
    </recommendedName>
</protein>
<feature type="region of interest" description="Disordered" evidence="2">
    <location>
        <begin position="417"/>
        <end position="457"/>
    </location>
</feature>
<evidence type="ECO:0000256" key="1">
    <source>
        <dbReference type="PROSITE-ProRule" id="PRU00047"/>
    </source>
</evidence>
<dbReference type="GO" id="GO:0008270">
    <property type="term" value="F:zinc ion binding"/>
    <property type="evidence" value="ECO:0007669"/>
    <property type="project" value="UniProtKB-KW"/>
</dbReference>
<dbReference type="PROSITE" id="PS50158">
    <property type="entry name" value="ZF_CCHC"/>
    <property type="match status" value="1"/>
</dbReference>
<dbReference type="SMART" id="SM00343">
    <property type="entry name" value="ZnF_C2HC"/>
    <property type="match status" value="1"/>
</dbReference>
<dbReference type="GO" id="GO:0003676">
    <property type="term" value="F:nucleic acid binding"/>
    <property type="evidence" value="ECO:0007669"/>
    <property type="project" value="InterPro"/>
</dbReference>
<comment type="caution">
    <text evidence="4">The sequence shown here is derived from an EMBL/GenBank/DDBJ whole genome shotgun (WGS) entry which is preliminary data.</text>
</comment>
<keyword evidence="1" id="KW-0863">Zinc-finger</keyword>
<evidence type="ECO:0000313" key="4">
    <source>
        <dbReference type="EMBL" id="KRZ30798.1"/>
    </source>
</evidence>
<dbReference type="GO" id="GO:0019899">
    <property type="term" value="F:enzyme binding"/>
    <property type="evidence" value="ECO:0007669"/>
    <property type="project" value="UniProtKB-ARBA"/>
</dbReference>
<keyword evidence="1" id="KW-0862">Zinc</keyword>
<feature type="domain" description="CCHC-type" evidence="3">
    <location>
        <begin position="214"/>
        <end position="229"/>
    </location>
</feature>
<dbReference type="AlphaFoldDB" id="A0A0V1J770"/>
<evidence type="ECO:0000259" key="3">
    <source>
        <dbReference type="PROSITE" id="PS50158"/>
    </source>
</evidence>